<evidence type="ECO:0000313" key="1">
    <source>
        <dbReference type="EMBL" id="STX34698.1"/>
    </source>
</evidence>
<reference evidence="1 2" key="1">
    <citation type="submission" date="2018-06" db="EMBL/GenBank/DDBJ databases">
        <authorList>
            <consortium name="Pathogen Informatics"/>
            <person name="Doyle S."/>
        </authorList>
    </citation>
    <scope>NUCLEOTIDE SEQUENCE [LARGE SCALE GENOMIC DNA]</scope>
    <source>
        <strain evidence="1 2">NCTC12438</strain>
    </source>
</reference>
<protein>
    <submittedName>
        <fullName evidence="1">Uncharacterized protein</fullName>
    </submittedName>
</protein>
<evidence type="ECO:0000313" key="2">
    <source>
        <dbReference type="Proteomes" id="UP000255316"/>
    </source>
</evidence>
<proteinExistence type="predicted"/>
<dbReference type="AlphaFoldDB" id="A0A378IHI3"/>
<sequence>MRKLIDSMTDPDPTNQPKLDRVLGICGQYLFTKVCTVLLALFQRVLLQ</sequence>
<dbReference type="Proteomes" id="UP000255316">
    <property type="component" value="Unassembled WGS sequence"/>
</dbReference>
<organism evidence="1 2">
    <name type="scientific">Legionella cincinnatiensis</name>
    <dbReference type="NCBI Taxonomy" id="28085"/>
    <lineage>
        <taxon>Bacteria</taxon>
        <taxon>Pseudomonadati</taxon>
        <taxon>Pseudomonadota</taxon>
        <taxon>Gammaproteobacteria</taxon>
        <taxon>Legionellales</taxon>
        <taxon>Legionellaceae</taxon>
        <taxon>Legionella</taxon>
    </lineage>
</organism>
<accession>A0A378IHI3</accession>
<gene>
    <name evidence="1" type="ORF">NCTC12438_01302</name>
</gene>
<dbReference type="EMBL" id="UGNX01000001">
    <property type="protein sequence ID" value="STX34698.1"/>
    <property type="molecule type" value="Genomic_DNA"/>
</dbReference>
<name>A0A378IHI3_9GAMM</name>